<gene>
    <name evidence="3" type="ORF">KTAU_01800</name>
</gene>
<accession>A0A5J4K311</accession>
<keyword evidence="4" id="KW-1185">Reference proteome</keyword>
<dbReference type="EMBL" id="BKZV01000001">
    <property type="protein sequence ID" value="GER81542.1"/>
    <property type="molecule type" value="Genomic_DNA"/>
</dbReference>
<reference evidence="3 4" key="1">
    <citation type="journal article" date="2019" name="Int. J. Syst. Evol. Microbiol.">
        <title>Thermogemmatispora aurantia sp. nov. and Thermogemmatispora argillosa sp. nov., within the class Ktedonobacteria, and emended description of the genus Thermogemmatispora.</title>
        <authorList>
            <person name="Zheng Y."/>
            <person name="Wang C.M."/>
            <person name="Sakai Y."/>
            <person name="Abe K."/>
            <person name="Yokota A."/>
            <person name="Yabe S."/>
        </authorList>
    </citation>
    <scope>NUCLEOTIDE SEQUENCE [LARGE SCALE GENOMIC DNA]</scope>
    <source>
        <strain evidence="3 4">A1-2</strain>
    </source>
</reference>
<feature type="compositionally biased region" description="Basic and acidic residues" evidence="1">
    <location>
        <begin position="56"/>
        <end position="69"/>
    </location>
</feature>
<evidence type="ECO:0000259" key="2">
    <source>
        <dbReference type="Pfam" id="PF20586"/>
    </source>
</evidence>
<dbReference type="InterPro" id="IPR046738">
    <property type="entry name" value="DUF6788"/>
</dbReference>
<name>A0A5J4K311_9CHLR</name>
<feature type="domain" description="DUF6788" evidence="2">
    <location>
        <begin position="10"/>
        <end position="61"/>
    </location>
</feature>
<protein>
    <recommendedName>
        <fullName evidence="2">DUF6788 domain-containing protein</fullName>
    </recommendedName>
</protein>
<evidence type="ECO:0000313" key="4">
    <source>
        <dbReference type="Proteomes" id="UP000334820"/>
    </source>
</evidence>
<feature type="region of interest" description="Disordered" evidence="1">
    <location>
        <begin position="53"/>
        <end position="97"/>
    </location>
</feature>
<dbReference type="Pfam" id="PF20586">
    <property type="entry name" value="DUF6788"/>
    <property type="match status" value="1"/>
</dbReference>
<dbReference type="Proteomes" id="UP000334820">
    <property type="component" value="Unassembled WGS sequence"/>
</dbReference>
<comment type="caution">
    <text evidence="3">The sequence shown here is derived from an EMBL/GenBank/DDBJ whole genome shotgun (WGS) entry which is preliminary data.</text>
</comment>
<evidence type="ECO:0000313" key="3">
    <source>
        <dbReference type="EMBL" id="GER81542.1"/>
    </source>
</evidence>
<dbReference type="AlphaFoldDB" id="A0A5J4K311"/>
<proteinExistence type="predicted"/>
<organism evidence="3 4">
    <name type="scientific">Thermogemmatispora aurantia</name>
    <dbReference type="NCBI Taxonomy" id="2045279"/>
    <lineage>
        <taxon>Bacteria</taxon>
        <taxon>Bacillati</taxon>
        <taxon>Chloroflexota</taxon>
        <taxon>Ktedonobacteria</taxon>
        <taxon>Thermogemmatisporales</taxon>
        <taxon>Thermogemmatisporaceae</taxon>
        <taxon>Thermogemmatispora</taxon>
    </lineage>
</organism>
<sequence length="97" mass="11030">MAFMAQIPSDHHITYQLQYRKCGKPTCSTCRDGQGHGPYWYAYWREGSRLRSGYVGKERPEGDKLPGRERKQRSGGGRTERQARRGNTCLPLVAALS</sequence>
<evidence type="ECO:0000256" key="1">
    <source>
        <dbReference type="SAM" id="MobiDB-lite"/>
    </source>
</evidence>